<proteinExistence type="predicted"/>
<sequence length="59" mass="6147">MPVTSHHTRLAGLTTNILAITLLALPIPTHAALKQPIASTISLATQHPAATVILSSDKQ</sequence>
<organism evidence="1 2">
    <name type="scientific">Pseudomonas segetis</name>
    <dbReference type="NCBI Taxonomy" id="298908"/>
    <lineage>
        <taxon>Bacteria</taxon>
        <taxon>Pseudomonadati</taxon>
        <taxon>Pseudomonadota</taxon>
        <taxon>Gammaproteobacteria</taxon>
        <taxon>Pseudomonadales</taxon>
        <taxon>Pseudomonadaceae</taxon>
        <taxon>Pseudomonas</taxon>
    </lineage>
</organism>
<evidence type="ECO:0000313" key="1">
    <source>
        <dbReference type="EMBL" id="SNR94508.1"/>
    </source>
</evidence>
<keyword evidence="2" id="KW-1185">Reference proteome</keyword>
<dbReference type="Proteomes" id="UP000242915">
    <property type="component" value="Unassembled WGS sequence"/>
</dbReference>
<accession>A0A239AHM1</accession>
<reference evidence="2" key="1">
    <citation type="submission" date="2017-06" db="EMBL/GenBank/DDBJ databases">
        <authorList>
            <person name="Varghese N."/>
            <person name="Submissions S."/>
        </authorList>
    </citation>
    <scope>NUCLEOTIDE SEQUENCE [LARGE SCALE GENOMIC DNA]</scope>
    <source>
        <strain evidence="2">CIP 108523</strain>
    </source>
</reference>
<dbReference type="AlphaFoldDB" id="A0A239AHM1"/>
<protein>
    <submittedName>
        <fullName evidence="1">Uncharacterized protein</fullName>
    </submittedName>
</protein>
<name>A0A239AHM1_9PSED</name>
<evidence type="ECO:0000313" key="2">
    <source>
        <dbReference type="Proteomes" id="UP000242915"/>
    </source>
</evidence>
<dbReference type="EMBL" id="FZOG01000001">
    <property type="protein sequence ID" value="SNR94508.1"/>
    <property type="molecule type" value="Genomic_DNA"/>
</dbReference>
<gene>
    <name evidence="1" type="ORF">SAMN05216255_1162</name>
</gene>